<feature type="domain" description="AAA+ ATPase" evidence="6">
    <location>
        <begin position="208"/>
        <end position="344"/>
    </location>
</feature>
<feature type="domain" description="AAA+ ATPase" evidence="6">
    <location>
        <begin position="767"/>
        <end position="904"/>
    </location>
</feature>
<feature type="coiled-coil region" evidence="4">
    <location>
        <begin position="1155"/>
        <end position="1182"/>
    </location>
</feature>
<dbReference type="InterPro" id="IPR000641">
    <property type="entry name" value="CbxX/CfxQ"/>
</dbReference>
<dbReference type="InterPro" id="IPR003593">
    <property type="entry name" value="AAA+_ATPase"/>
</dbReference>
<protein>
    <recommendedName>
        <fullName evidence="6">AAA+ ATPase domain-containing protein</fullName>
    </recommendedName>
</protein>
<dbReference type="SMART" id="SM00382">
    <property type="entry name" value="AAA"/>
    <property type="match status" value="3"/>
</dbReference>
<dbReference type="InterPro" id="IPR027417">
    <property type="entry name" value="P-loop_NTPase"/>
</dbReference>
<evidence type="ECO:0000256" key="5">
    <source>
        <dbReference type="SAM" id="MobiDB-lite"/>
    </source>
</evidence>
<sequence length="1224" mass="135591">MTLSCGIEANLDEMQGGIIPQHTSPDEATGQSTDKEEDDNRSEPSADGAAETSNKNIDEPPIGEASGEGNETTDDGTDKPEDRGSDSHSDDPHTGRNSARSVSGFSSPVRRRSYGSPRSSPPLSPADSHVTISPEEYPDDLPPSFPWHRPTSKSKEAWEWQKTNWKLSNKALEGLMRKVGLETAKARLLEINTFVEVAKRQKVRWSEDNFNTTFIGNPGTGKTTVAEIYAKFLLEIRVITNSDFEKTTAAELISNGPLEIDRIGSRLEWGGVLLVEGAQDLVWHGSNSSNQSLKLELLFSTMKRLRGTAVIVFTGYGKRMEDLPAQHAAYSTTIPNTIRFPDYEDYELHRILIQCLKSRFKRHPLEIEDGNYGVFLRIVARRIGRGRGKDGFGNAREVQNAVTRILTRQANRLFLEEKSGKLTDDHFLTQEDLLGPPPTSIFDNSKAWKKLNDMIGLQAVKDTIKALIYRLQINYERDLAEKPLVECSLNKLFIGNPGTGKTTVAKLYGQILTEIGLLSKGDVIVKSPSDFVGSAIGHSEQNTKSILDSAKGKVLIIDEAYGLAGSSTGGRHLESADSFRGAVIDTIVADVQSTGTEDRAVLLLGYRERMESMLNETNPALARRFPLASAFVFENYTHDQLGQILDLKLKEQGFKASGITKKVMMEALDRTRSRPGFGNAGEVDILLDRVKLRQQQRLSNSSGGGNTDAFEPVDVDEAYDRADRDTGNIRRLFSNYFGFESVIEKLETYKHVVMNSRALNRDPRENIPFTFLFCGPPGTGKTSAAKEMGKVFCDMGLLATKEILEHSASDLIGEYVGHTGPKTKKVFTAALGRVLFIDEAYMLGEGSFGREAMVEIVNTLTLDRFRNQLVTILAGYEPDINKLMAINPGLTSRFPVVIHFNPLSMSHCVDLLLHTLKLRGLDTSSLEFSKKYSNSLEVSFEKLTLLPSWGNARDVQTLASAIHMSILGARTGQPSLVVSEEIVMNQITTMTRERRTRAPTTRSPRRERLSTGPPLREHAQMNMMPPPPKLHTTKSTNMIEIKSASQKSLDSNQTAPEINPAMNGEDTASAPGPMSSNKRISHDLAAPYVPGDVLRDPGVSDAVWEELQLDKAAARQRQNQLVISRQMVAELGRQASEAQRMIAKGTMTAEWSQKLKTIQSKLWEATDELERLEEAAAEETRIQKLLRGKCTVGFNWTRQAGGWRCEGGGHFISFDQMRNSFSGE</sequence>
<dbReference type="GeneID" id="34581448"/>
<dbReference type="EMBL" id="LXJU01000034">
    <property type="protein sequence ID" value="OGE47943.1"/>
    <property type="molecule type" value="Genomic_DNA"/>
</dbReference>
<evidence type="ECO:0000256" key="4">
    <source>
        <dbReference type="SAM" id="Coils"/>
    </source>
</evidence>
<reference evidence="7 8" key="1">
    <citation type="journal article" date="2016" name="Sci. Rep.">
        <title>Penicillium arizonense, a new, genome sequenced fungal species, reveals a high chemical diversity in secreted metabolites.</title>
        <authorList>
            <person name="Grijseels S."/>
            <person name="Nielsen J.C."/>
            <person name="Randelovic M."/>
            <person name="Nielsen J."/>
            <person name="Nielsen K.F."/>
            <person name="Workman M."/>
            <person name="Frisvad J.C."/>
        </authorList>
    </citation>
    <scope>NUCLEOTIDE SEQUENCE [LARGE SCALE GENOMIC DNA]</scope>
    <source>
        <strain evidence="7 8">CBS 141311</strain>
    </source>
</reference>
<dbReference type="InterPro" id="IPR050773">
    <property type="entry name" value="CbxX/CfxQ_RuBisCO_ESX"/>
</dbReference>
<dbReference type="STRING" id="1835702.A0A1F5L3Z2"/>
<dbReference type="InterPro" id="IPR003959">
    <property type="entry name" value="ATPase_AAA_core"/>
</dbReference>
<keyword evidence="3" id="KW-0067">ATP-binding</keyword>
<dbReference type="GO" id="GO:0005524">
    <property type="term" value="F:ATP binding"/>
    <property type="evidence" value="ECO:0007669"/>
    <property type="project" value="UniProtKB-KW"/>
</dbReference>
<evidence type="ECO:0000256" key="3">
    <source>
        <dbReference type="ARBA" id="ARBA00022840"/>
    </source>
</evidence>
<feature type="domain" description="AAA+ ATPase" evidence="6">
    <location>
        <begin position="487"/>
        <end position="617"/>
    </location>
</feature>
<dbReference type="PANTHER" id="PTHR43392:SF2">
    <property type="entry name" value="AAA-TYPE ATPASE FAMILY PROTEIN _ ANKYRIN REPEAT FAMILY PROTEIN"/>
    <property type="match status" value="1"/>
</dbReference>
<dbReference type="RefSeq" id="XP_022483400.1">
    <property type="nucleotide sequence ID" value="XM_022636714.1"/>
</dbReference>
<feature type="compositionally biased region" description="Basic and acidic residues" evidence="5">
    <location>
        <begin position="76"/>
        <end position="94"/>
    </location>
</feature>
<feature type="region of interest" description="Disordered" evidence="5">
    <location>
        <begin position="992"/>
        <end position="1028"/>
    </location>
</feature>
<evidence type="ECO:0000313" key="8">
    <source>
        <dbReference type="Proteomes" id="UP000177622"/>
    </source>
</evidence>
<comment type="caution">
    <text evidence="7">The sequence shown here is derived from an EMBL/GenBank/DDBJ whole genome shotgun (WGS) entry which is preliminary data.</text>
</comment>
<feature type="region of interest" description="Disordered" evidence="5">
    <location>
        <begin position="1"/>
        <end position="153"/>
    </location>
</feature>
<keyword evidence="2" id="KW-0547">Nucleotide-binding</keyword>
<dbReference type="SUPFAM" id="SSF52540">
    <property type="entry name" value="P-loop containing nucleoside triphosphate hydrolases"/>
    <property type="match status" value="3"/>
</dbReference>
<dbReference type="Pfam" id="PF00004">
    <property type="entry name" value="AAA"/>
    <property type="match status" value="2"/>
</dbReference>
<evidence type="ECO:0000256" key="1">
    <source>
        <dbReference type="ARBA" id="ARBA00010378"/>
    </source>
</evidence>
<dbReference type="PANTHER" id="PTHR43392">
    <property type="entry name" value="AAA-TYPE ATPASE FAMILY PROTEIN / ANKYRIN REPEAT FAMILY PROTEIN"/>
    <property type="match status" value="1"/>
</dbReference>
<dbReference type="CDD" id="cd00009">
    <property type="entry name" value="AAA"/>
    <property type="match status" value="1"/>
</dbReference>
<dbReference type="FunFam" id="3.40.50.300:FF:000216">
    <property type="entry name" value="Type VII secretion ATPase EccA"/>
    <property type="match status" value="2"/>
</dbReference>
<evidence type="ECO:0000313" key="7">
    <source>
        <dbReference type="EMBL" id="OGE47943.1"/>
    </source>
</evidence>
<feature type="compositionally biased region" description="Polar residues" evidence="5">
    <location>
        <begin position="95"/>
        <end position="105"/>
    </location>
</feature>
<dbReference type="OrthoDB" id="2423195at2759"/>
<evidence type="ECO:0000256" key="2">
    <source>
        <dbReference type="ARBA" id="ARBA00022741"/>
    </source>
</evidence>
<keyword evidence="4" id="KW-0175">Coiled coil</keyword>
<feature type="compositionally biased region" description="Basic and acidic residues" evidence="5">
    <location>
        <begin position="1004"/>
        <end position="1019"/>
    </location>
</feature>
<dbReference type="Pfam" id="PF17866">
    <property type="entry name" value="AAA_lid_6"/>
    <property type="match status" value="2"/>
</dbReference>
<dbReference type="Proteomes" id="UP000177622">
    <property type="component" value="Unassembled WGS sequence"/>
</dbReference>
<feature type="compositionally biased region" description="Polar residues" evidence="5">
    <location>
        <begin position="1045"/>
        <end position="1056"/>
    </location>
</feature>
<evidence type="ECO:0000259" key="6">
    <source>
        <dbReference type="SMART" id="SM00382"/>
    </source>
</evidence>
<dbReference type="Gene3D" id="1.10.8.60">
    <property type="match status" value="2"/>
</dbReference>
<dbReference type="GO" id="GO:0016887">
    <property type="term" value="F:ATP hydrolysis activity"/>
    <property type="evidence" value="ECO:0007669"/>
    <property type="project" value="InterPro"/>
</dbReference>
<feature type="region of interest" description="Disordered" evidence="5">
    <location>
        <begin position="1045"/>
        <end position="1074"/>
    </location>
</feature>
<keyword evidence="8" id="KW-1185">Reference proteome</keyword>
<dbReference type="PRINTS" id="PR00819">
    <property type="entry name" value="CBXCFQXSUPER"/>
</dbReference>
<dbReference type="Gene3D" id="3.40.50.300">
    <property type="entry name" value="P-loop containing nucleotide triphosphate hydrolases"/>
    <property type="match status" value="3"/>
</dbReference>
<name>A0A1F5L3Z2_PENAI</name>
<dbReference type="AlphaFoldDB" id="A0A1F5L3Z2"/>
<dbReference type="FunFam" id="1.10.8.60:FF:000160">
    <property type="entry name" value="WGS project CABT00000000 data, contig 2.55"/>
    <property type="match status" value="1"/>
</dbReference>
<comment type="similarity">
    <text evidence="1">Belongs to the CbxX/CfxQ family.</text>
</comment>
<accession>A0A1F5L3Z2</accession>
<dbReference type="InterPro" id="IPR041627">
    <property type="entry name" value="AAA_lid_6"/>
</dbReference>
<organism evidence="7 8">
    <name type="scientific">Penicillium arizonense</name>
    <dbReference type="NCBI Taxonomy" id="1835702"/>
    <lineage>
        <taxon>Eukaryota</taxon>
        <taxon>Fungi</taxon>
        <taxon>Dikarya</taxon>
        <taxon>Ascomycota</taxon>
        <taxon>Pezizomycotina</taxon>
        <taxon>Eurotiomycetes</taxon>
        <taxon>Eurotiomycetidae</taxon>
        <taxon>Eurotiales</taxon>
        <taxon>Aspergillaceae</taxon>
        <taxon>Penicillium</taxon>
    </lineage>
</organism>
<gene>
    <name evidence="7" type="ORF">PENARI_c034G06122</name>
</gene>
<proteinExistence type="inferred from homology"/>